<keyword evidence="3" id="KW-0106">Calcium</keyword>
<evidence type="ECO:0000256" key="6">
    <source>
        <dbReference type="PROSITE-ProRule" id="PRU01172"/>
    </source>
</evidence>
<feature type="compositionally biased region" description="Polar residues" evidence="7">
    <location>
        <begin position="284"/>
        <end position="293"/>
    </location>
</feature>
<dbReference type="PRINTS" id="PR00895">
    <property type="entry name" value="PENTAXIN"/>
</dbReference>
<dbReference type="PANTHER" id="PTHR19277">
    <property type="entry name" value="PENTRAXIN"/>
    <property type="match status" value="1"/>
</dbReference>
<evidence type="ECO:0000259" key="9">
    <source>
        <dbReference type="PROSITE" id="PS51828"/>
    </source>
</evidence>
<comment type="cofactor">
    <cofactor evidence="1">
        <name>Ca(2+)</name>
        <dbReference type="ChEBI" id="CHEBI:29108"/>
    </cofactor>
</comment>
<dbReference type="InterPro" id="IPR013320">
    <property type="entry name" value="ConA-like_dom_sf"/>
</dbReference>
<dbReference type="CTD" id="390667"/>
<evidence type="ECO:0000313" key="11">
    <source>
        <dbReference type="RefSeq" id="XP_032316944.1"/>
    </source>
</evidence>
<dbReference type="AlphaFoldDB" id="A0A8B8RIL7"/>
<evidence type="ECO:0000256" key="5">
    <source>
        <dbReference type="ARBA" id="ARBA00023180"/>
    </source>
</evidence>
<evidence type="ECO:0000256" key="8">
    <source>
        <dbReference type="SAM" id="SignalP"/>
    </source>
</evidence>
<dbReference type="Pfam" id="PF00354">
    <property type="entry name" value="Pentaxin"/>
    <property type="match status" value="1"/>
</dbReference>
<dbReference type="Gene3D" id="2.60.120.200">
    <property type="match status" value="1"/>
</dbReference>
<sequence length="584" mass="63857">MGCPGRKPLFFFLLFVLMYLPGALLQEAGPVRQRKPFFERLRRLEEQFQRFQEAALTHLQGIASNYNLSFDFEARFQSLAHRSQAVALALNQSQATMQEDLGHLKTWMRKTQRRSWKVDSRLLALDTALSERSRQCARERKEQEAQRDALSSLALDVWALQDALAHLMPLVQSQGARLATLEGQLQVASPGTAAPGVTPAQPRSSSPSSPQLQRGRQALGAPPEPREPPLDFIRPLQGTHKLPGPGSQRARTPESPGERLWGDDTALHPPSPTPEERNHPGDSLSASQATQGAHLQAVSAHSELAITLSSANRIPGSPQPSTAGNLCRAPASAGTPWGLCPPMEAPQFCFSISDLLWVTLWYRLSFLPPFLVCNVGPVLVFPNASTKNVVFLCPGFLTSLRALSICSWIRTASGHLGTLLSYATEENDNKLVLHGRDSLVPGSIHFVIGDPAFRELPLQLLLDGRWHHVCVIWTSILGRYWLHVDRRLVATGSRFREGYEIPPRGSLVLGQEQDNVGGGFDSSEAFVGSMAGLAIWDRVLVPGEVSNLATGKELPMGAILTLTSAISVGGFVQRVNCSCLQLCP</sequence>
<keyword evidence="5" id="KW-0325">Glycoprotein</keyword>
<dbReference type="SUPFAM" id="SSF49899">
    <property type="entry name" value="Concanavalin A-like lectins/glucanases"/>
    <property type="match status" value="1"/>
</dbReference>
<feature type="domain" description="Pentraxin (PTX)" evidence="9">
    <location>
        <begin position="375"/>
        <end position="579"/>
    </location>
</feature>
<reference evidence="11" key="1">
    <citation type="submission" date="2025-08" db="UniProtKB">
        <authorList>
            <consortium name="RefSeq"/>
        </authorList>
    </citation>
    <scope>IDENTIFICATION</scope>
    <source>
        <tissue evidence="11">Ear skin</tissue>
    </source>
</reference>
<dbReference type="Proteomes" id="UP000694856">
    <property type="component" value="Chromosome 18"/>
</dbReference>
<evidence type="ECO:0000256" key="3">
    <source>
        <dbReference type="ARBA" id="ARBA00022837"/>
    </source>
</evidence>
<dbReference type="InterPro" id="IPR051360">
    <property type="entry name" value="Neuronal_Pentraxin_Related"/>
</dbReference>
<name>A0A8B8RIL7_CAMFR</name>
<organism evidence="10 11">
    <name type="scientific">Camelus ferus</name>
    <name type="common">Wild bactrian camel</name>
    <name type="synonym">Camelus bactrianus ferus</name>
    <dbReference type="NCBI Taxonomy" id="419612"/>
    <lineage>
        <taxon>Eukaryota</taxon>
        <taxon>Metazoa</taxon>
        <taxon>Chordata</taxon>
        <taxon>Craniata</taxon>
        <taxon>Vertebrata</taxon>
        <taxon>Euteleostomi</taxon>
        <taxon>Mammalia</taxon>
        <taxon>Eutheria</taxon>
        <taxon>Laurasiatheria</taxon>
        <taxon>Artiodactyla</taxon>
        <taxon>Tylopoda</taxon>
        <taxon>Camelidae</taxon>
        <taxon>Camelus</taxon>
    </lineage>
</organism>
<keyword evidence="10" id="KW-1185">Reference proteome</keyword>
<keyword evidence="8" id="KW-0732">Signal</keyword>
<evidence type="ECO:0000256" key="2">
    <source>
        <dbReference type="ARBA" id="ARBA00022723"/>
    </source>
</evidence>
<feature type="chain" id="PRO_5034319948" evidence="8">
    <location>
        <begin position="26"/>
        <end position="584"/>
    </location>
</feature>
<dbReference type="GO" id="GO:0046872">
    <property type="term" value="F:metal ion binding"/>
    <property type="evidence" value="ECO:0007669"/>
    <property type="project" value="UniProtKB-KW"/>
</dbReference>
<keyword evidence="2" id="KW-0479">Metal-binding</keyword>
<dbReference type="PANTHER" id="PTHR19277:SF122">
    <property type="entry name" value="PENTRAXIN-4"/>
    <property type="match status" value="1"/>
</dbReference>
<keyword evidence="4" id="KW-1015">Disulfide bond</keyword>
<feature type="compositionally biased region" description="Low complexity" evidence="7">
    <location>
        <begin position="199"/>
        <end position="217"/>
    </location>
</feature>
<evidence type="ECO:0000313" key="10">
    <source>
        <dbReference type="Proteomes" id="UP000694856"/>
    </source>
</evidence>
<feature type="signal peptide" evidence="8">
    <location>
        <begin position="1"/>
        <end position="25"/>
    </location>
</feature>
<dbReference type="InterPro" id="IPR001759">
    <property type="entry name" value="PTX_dom"/>
</dbReference>
<proteinExistence type="predicted"/>
<gene>
    <name evidence="11" type="primary">PTX4</name>
</gene>
<evidence type="ECO:0000256" key="1">
    <source>
        <dbReference type="ARBA" id="ARBA00001913"/>
    </source>
</evidence>
<dbReference type="GeneID" id="102519103"/>
<feature type="compositionally biased region" description="Basic and acidic residues" evidence="7">
    <location>
        <begin position="256"/>
        <end position="266"/>
    </location>
</feature>
<evidence type="ECO:0000256" key="4">
    <source>
        <dbReference type="ARBA" id="ARBA00023157"/>
    </source>
</evidence>
<evidence type="ECO:0000256" key="7">
    <source>
        <dbReference type="SAM" id="MobiDB-lite"/>
    </source>
</evidence>
<comment type="caution">
    <text evidence="6">Lacks conserved residue(s) required for the propagation of feature annotation.</text>
</comment>
<dbReference type="KEGG" id="cfr:102519103"/>
<dbReference type="SMART" id="SM00159">
    <property type="entry name" value="PTX"/>
    <property type="match status" value="1"/>
</dbReference>
<accession>A0A8B8RIL7</accession>
<protein>
    <submittedName>
        <fullName evidence="11">LOW QUALITY PROTEIN: pentraxin-4</fullName>
    </submittedName>
</protein>
<dbReference type="RefSeq" id="XP_032316944.1">
    <property type="nucleotide sequence ID" value="XM_032461053.1"/>
</dbReference>
<feature type="region of interest" description="Disordered" evidence="7">
    <location>
        <begin position="189"/>
        <end position="296"/>
    </location>
</feature>
<dbReference type="PROSITE" id="PS51828">
    <property type="entry name" value="PTX_2"/>
    <property type="match status" value="1"/>
</dbReference>